<organism evidence="7 8">
    <name type="scientific">Ancylostoma ceylanicum</name>
    <dbReference type="NCBI Taxonomy" id="53326"/>
    <lineage>
        <taxon>Eukaryota</taxon>
        <taxon>Metazoa</taxon>
        <taxon>Ecdysozoa</taxon>
        <taxon>Nematoda</taxon>
        <taxon>Chromadorea</taxon>
        <taxon>Rhabditida</taxon>
        <taxon>Rhabditina</taxon>
        <taxon>Rhabditomorpha</taxon>
        <taxon>Strongyloidea</taxon>
        <taxon>Ancylostomatidae</taxon>
        <taxon>Ancylostomatinae</taxon>
        <taxon>Ancylostoma</taxon>
    </lineage>
</organism>
<evidence type="ECO:0000256" key="6">
    <source>
        <dbReference type="SAM" id="Phobius"/>
    </source>
</evidence>
<dbReference type="PANTHER" id="PTHR31357">
    <property type="entry name" value="SERPENTINE RECEPTOR CLASS ALPHA-10"/>
    <property type="match status" value="1"/>
</dbReference>
<dbReference type="InterPro" id="IPR019408">
    <property type="entry name" value="7TM_GPCR_serpentine_rcpt_Srab"/>
</dbReference>
<reference evidence="8" key="1">
    <citation type="journal article" date="2015" name="Nat. Genet.">
        <title>The genome and transcriptome of the zoonotic hookworm Ancylostoma ceylanicum identify infection-specific gene families.</title>
        <authorList>
            <person name="Schwarz E.M."/>
            <person name="Hu Y."/>
            <person name="Antoshechkin I."/>
            <person name="Miller M.M."/>
            <person name="Sternberg P.W."/>
            <person name="Aroian R.V."/>
        </authorList>
    </citation>
    <scope>NUCLEOTIDE SEQUENCE</scope>
    <source>
        <strain evidence="8">HY135</strain>
    </source>
</reference>
<dbReference type="Proteomes" id="UP000024635">
    <property type="component" value="Unassembled WGS sequence"/>
</dbReference>
<evidence type="ECO:0000256" key="1">
    <source>
        <dbReference type="ARBA" id="ARBA00004141"/>
    </source>
</evidence>
<dbReference type="EMBL" id="JARK01001339">
    <property type="protein sequence ID" value="EYC32192.1"/>
    <property type="molecule type" value="Genomic_DNA"/>
</dbReference>
<evidence type="ECO:0008006" key="9">
    <source>
        <dbReference type="Google" id="ProtNLM"/>
    </source>
</evidence>
<keyword evidence="3 6" id="KW-1133">Transmembrane helix</keyword>
<evidence type="ECO:0000313" key="7">
    <source>
        <dbReference type="EMBL" id="EYC32192.1"/>
    </source>
</evidence>
<comment type="subcellular location">
    <subcellularLocation>
        <location evidence="1">Membrane</location>
        <topology evidence="1">Multi-pass membrane protein</topology>
    </subcellularLocation>
</comment>
<comment type="similarity">
    <text evidence="5">Belongs to the nematode receptor-like protein sra family.</text>
</comment>
<protein>
    <recommendedName>
        <fullName evidence="9">G-protein coupled receptors family 1 profile domain-containing protein</fullName>
    </recommendedName>
</protein>
<dbReference type="AlphaFoldDB" id="A0A016VYT6"/>
<evidence type="ECO:0000313" key="8">
    <source>
        <dbReference type="Proteomes" id="UP000024635"/>
    </source>
</evidence>
<dbReference type="OrthoDB" id="5865724at2759"/>
<feature type="transmembrane region" description="Helical" evidence="6">
    <location>
        <begin position="61"/>
        <end position="79"/>
    </location>
</feature>
<dbReference type="Pfam" id="PF10292">
    <property type="entry name" value="7TM_GPCR_Srab"/>
    <property type="match status" value="1"/>
</dbReference>
<feature type="transmembrane region" description="Helical" evidence="6">
    <location>
        <begin position="109"/>
        <end position="129"/>
    </location>
</feature>
<keyword evidence="4 6" id="KW-0472">Membrane</keyword>
<dbReference type="GO" id="GO:0016020">
    <property type="term" value="C:membrane"/>
    <property type="evidence" value="ECO:0007669"/>
    <property type="project" value="UniProtKB-SubCell"/>
</dbReference>
<dbReference type="InterPro" id="IPR051080">
    <property type="entry name" value="Nematode_rcpt-like_serp_alpha"/>
</dbReference>
<dbReference type="GO" id="GO:0004984">
    <property type="term" value="F:olfactory receptor activity"/>
    <property type="evidence" value="ECO:0007669"/>
    <property type="project" value="TreeGrafter"/>
</dbReference>
<evidence type="ECO:0000256" key="2">
    <source>
        <dbReference type="ARBA" id="ARBA00022692"/>
    </source>
</evidence>
<evidence type="ECO:0000256" key="3">
    <source>
        <dbReference type="ARBA" id="ARBA00022989"/>
    </source>
</evidence>
<feature type="transmembrane region" description="Helical" evidence="6">
    <location>
        <begin position="187"/>
        <end position="213"/>
    </location>
</feature>
<evidence type="ECO:0000256" key="4">
    <source>
        <dbReference type="ARBA" id="ARBA00023136"/>
    </source>
</evidence>
<sequence length="247" mass="28279">MKMLTVTDPCDILMSAVVCYLLRFPALVCFSSHLTIHLCVVIERAIALRYLSSYESSKSTLGFALVAFSVISSTGLSAYCMKNYDFTARTFYCTAATKSTMYDVSTTSYFIVVVEAIIILLFGYVYYLNLRKSVIYDLRSKYQAIENLTVLRLLMPMVLFHFFLFSCFVLLYATASSIRYLFSNDSAFIAYLAAIYIIPIYTACAPLLMGWILRQHRLSRNQALIRISSEKKNDNDIYFSNYAWNTK</sequence>
<comment type="caution">
    <text evidence="7">The sequence shown here is derived from an EMBL/GenBank/DDBJ whole genome shotgun (WGS) entry which is preliminary data.</text>
</comment>
<proteinExistence type="inferred from homology"/>
<name>A0A016VYT6_9BILA</name>
<evidence type="ECO:0000256" key="5">
    <source>
        <dbReference type="ARBA" id="ARBA00037994"/>
    </source>
</evidence>
<feature type="transmembrane region" description="Helical" evidence="6">
    <location>
        <begin position="12"/>
        <end position="40"/>
    </location>
</feature>
<keyword evidence="2 6" id="KW-0812">Transmembrane</keyword>
<accession>A0A016VYT6</accession>
<dbReference type="PANTHER" id="PTHR31357:SF5">
    <property type="entry name" value="SERPENTINE RECEPTOR CLASS ALPHA-1-RELATED"/>
    <property type="match status" value="1"/>
</dbReference>
<feature type="transmembrane region" description="Helical" evidence="6">
    <location>
        <begin position="150"/>
        <end position="175"/>
    </location>
</feature>
<keyword evidence="8" id="KW-1185">Reference proteome</keyword>
<gene>
    <name evidence="7" type="primary">Acey_s0003.g1451</name>
    <name evidence="7" type="ORF">Y032_0003g1451</name>
</gene>